<keyword evidence="6 13" id="KW-0808">Transferase</keyword>
<dbReference type="FunFam" id="1.10.357.140:FF:000008">
    <property type="entry name" value="4-hydroxybenzoate octaprenyltransferase"/>
    <property type="match status" value="1"/>
</dbReference>
<sequence>MNTTLTSLKQYGSLIKFSHTLFALPFAGIAFTLAFLKTYGRSTLDWIVLSILILLSMVLARSAAMGFNRIVDTDIDAKNKRTQDREIPAGKISKNAAIWFVVLSSLGFFIVSWFINPMAFGLSFPTLIILLGYSLAKRFTWLCHFILGFSIGLAPLATWVAIREEIVLEPLLWTIGLALNLAGFDILYALQDQDFDQKEGLYSVPAKFGRKNSLNIAIVSHIFCIGFLFYAGIVSGLGPVFLIFLAITAYLLFQEHKIARASGENFFPPKFYQIHSYISLVLFGGLLLDRLFYLVVLG</sequence>
<dbReference type="EC" id="2.5.1.39" evidence="11"/>
<evidence type="ECO:0000256" key="4">
    <source>
        <dbReference type="ARBA" id="ARBA00022475"/>
    </source>
</evidence>
<dbReference type="InterPro" id="IPR006371">
    <property type="entry name" value="Polyprenyltransferase_UbiA-li"/>
</dbReference>
<dbReference type="CDD" id="cd13959">
    <property type="entry name" value="PT_UbiA_COQ2"/>
    <property type="match status" value="1"/>
</dbReference>
<dbReference type="EMBL" id="RQGN01000102">
    <property type="protein sequence ID" value="TGL93036.1"/>
    <property type="molecule type" value="Genomic_DNA"/>
</dbReference>
<dbReference type="Gene3D" id="1.10.357.140">
    <property type="entry name" value="UbiA prenyltransferase"/>
    <property type="match status" value="1"/>
</dbReference>
<name>A0A5F2AY09_9LEPT</name>
<comment type="caution">
    <text evidence="13">The sequence shown here is derived from an EMBL/GenBank/DDBJ whole genome shotgun (WGS) entry which is preliminary data.</text>
</comment>
<dbReference type="GO" id="GO:0008412">
    <property type="term" value="F:4-hydroxybenzoate polyprenyltransferase activity"/>
    <property type="evidence" value="ECO:0007669"/>
    <property type="project" value="UniProtKB-EC"/>
</dbReference>
<dbReference type="InterPro" id="IPR044878">
    <property type="entry name" value="UbiA_sf"/>
</dbReference>
<comment type="cofactor">
    <cofactor evidence="1">
        <name>Mg(2+)</name>
        <dbReference type="ChEBI" id="CHEBI:18420"/>
    </cofactor>
</comment>
<dbReference type="AlphaFoldDB" id="A0A5F2AY09"/>
<dbReference type="PANTHER" id="PTHR11048:SF28">
    <property type="entry name" value="4-HYDROXYBENZOATE POLYPRENYLTRANSFERASE, MITOCHONDRIAL"/>
    <property type="match status" value="1"/>
</dbReference>
<evidence type="ECO:0000313" key="14">
    <source>
        <dbReference type="Proteomes" id="UP000298429"/>
    </source>
</evidence>
<feature type="transmembrane region" description="Helical" evidence="12">
    <location>
        <begin position="118"/>
        <end position="136"/>
    </location>
</feature>
<gene>
    <name evidence="13" type="ORF">EHQ76_19140</name>
</gene>
<evidence type="ECO:0000256" key="12">
    <source>
        <dbReference type="SAM" id="Phobius"/>
    </source>
</evidence>
<evidence type="ECO:0000256" key="9">
    <source>
        <dbReference type="ARBA" id="ARBA00022989"/>
    </source>
</evidence>
<evidence type="ECO:0000256" key="2">
    <source>
        <dbReference type="ARBA" id="ARBA00004141"/>
    </source>
</evidence>
<evidence type="ECO:0000256" key="11">
    <source>
        <dbReference type="ARBA" id="ARBA00034524"/>
    </source>
</evidence>
<dbReference type="NCBIfam" id="NF009524">
    <property type="entry name" value="PRK12886.1"/>
    <property type="match status" value="1"/>
</dbReference>
<evidence type="ECO:0000256" key="5">
    <source>
        <dbReference type="ARBA" id="ARBA00022519"/>
    </source>
</evidence>
<dbReference type="InterPro" id="IPR000537">
    <property type="entry name" value="UbiA_prenyltransferase"/>
</dbReference>
<organism evidence="13 14">
    <name type="scientific">Leptospira barantonii</name>
    <dbReference type="NCBI Taxonomy" id="2023184"/>
    <lineage>
        <taxon>Bacteria</taxon>
        <taxon>Pseudomonadati</taxon>
        <taxon>Spirochaetota</taxon>
        <taxon>Spirochaetia</taxon>
        <taxon>Leptospirales</taxon>
        <taxon>Leptospiraceae</taxon>
        <taxon>Leptospira</taxon>
    </lineage>
</organism>
<feature type="transmembrane region" description="Helical" evidence="12">
    <location>
        <begin position="92"/>
        <end position="112"/>
    </location>
</feature>
<dbReference type="OrthoDB" id="9782418at2"/>
<keyword evidence="4" id="KW-1003">Cell membrane</keyword>
<dbReference type="GO" id="GO:0006744">
    <property type="term" value="P:ubiquinone biosynthetic process"/>
    <property type="evidence" value="ECO:0007669"/>
    <property type="project" value="UniProtKB-KW"/>
</dbReference>
<proteinExistence type="inferred from homology"/>
<feature type="transmembrane region" description="Helical" evidence="12">
    <location>
        <begin position="141"/>
        <end position="159"/>
    </location>
</feature>
<dbReference type="NCBIfam" id="TIGR01475">
    <property type="entry name" value="ubiA_other"/>
    <property type="match status" value="1"/>
</dbReference>
<keyword evidence="10 12" id="KW-0472">Membrane</keyword>
<dbReference type="Proteomes" id="UP000298429">
    <property type="component" value="Unassembled WGS sequence"/>
</dbReference>
<dbReference type="GO" id="GO:0005886">
    <property type="term" value="C:plasma membrane"/>
    <property type="evidence" value="ECO:0007669"/>
    <property type="project" value="TreeGrafter"/>
</dbReference>
<feature type="transmembrane region" description="Helical" evidence="12">
    <location>
        <begin position="21"/>
        <end position="40"/>
    </location>
</feature>
<comment type="subcellular location">
    <subcellularLocation>
        <location evidence="2">Membrane</location>
        <topology evidence="2">Multi-pass membrane protein</topology>
    </subcellularLocation>
</comment>
<dbReference type="Gene3D" id="1.20.120.1780">
    <property type="entry name" value="UbiA prenyltransferase"/>
    <property type="match status" value="1"/>
</dbReference>
<dbReference type="Pfam" id="PF01040">
    <property type="entry name" value="UbiA"/>
    <property type="match status" value="1"/>
</dbReference>
<keyword evidence="7" id="KW-0831">Ubiquinone biosynthesis</keyword>
<accession>A0A5F2AY09</accession>
<dbReference type="FunFam" id="1.20.120.1780:FF:000001">
    <property type="entry name" value="4-hydroxybenzoate octaprenyltransferase"/>
    <property type="match status" value="1"/>
</dbReference>
<protein>
    <recommendedName>
        <fullName evidence="11">4-hydroxybenzoate polyprenyltransferase</fullName>
        <ecNumber evidence="11">2.5.1.39</ecNumber>
    </recommendedName>
</protein>
<keyword evidence="9 12" id="KW-1133">Transmembrane helix</keyword>
<keyword evidence="8 12" id="KW-0812">Transmembrane</keyword>
<evidence type="ECO:0000313" key="13">
    <source>
        <dbReference type="EMBL" id="TGL93036.1"/>
    </source>
</evidence>
<comment type="similarity">
    <text evidence="3">Belongs to the UbiA prenyltransferase family.</text>
</comment>
<feature type="transmembrane region" description="Helical" evidence="12">
    <location>
        <begin position="274"/>
        <end position="296"/>
    </location>
</feature>
<evidence type="ECO:0000256" key="8">
    <source>
        <dbReference type="ARBA" id="ARBA00022692"/>
    </source>
</evidence>
<evidence type="ECO:0000256" key="1">
    <source>
        <dbReference type="ARBA" id="ARBA00001946"/>
    </source>
</evidence>
<evidence type="ECO:0000256" key="6">
    <source>
        <dbReference type="ARBA" id="ARBA00022679"/>
    </source>
</evidence>
<reference evidence="13 14" key="1">
    <citation type="journal article" date="2019" name="PLoS Negl. Trop. Dis.">
        <title>Revisiting the worldwide diversity of Leptospira species in the environment.</title>
        <authorList>
            <person name="Vincent A.T."/>
            <person name="Schiettekatte O."/>
            <person name="Bourhy P."/>
            <person name="Veyrier F.J."/>
            <person name="Picardeau M."/>
        </authorList>
    </citation>
    <scope>NUCLEOTIDE SEQUENCE [LARGE SCALE GENOMIC DNA]</scope>
    <source>
        <strain evidence="13 14">201702444</strain>
    </source>
</reference>
<feature type="transmembrane region" description="Helical" evidence="12">
    <location>
        <begin position="212"/>
        <end position="230"/>
    </location>
</feature>
<evidence type="ECO:0000256" key="3">
    <source>
        <dbReference type="ARBA" id="ARBA00005985"/>
    </source>
</evidence>
<dbReference type="InterPro" id="IPR039653">
    <property type="entry name" value="Prenyltransferase"/>
</dbReference>
<dbReference type="RefSeq" id="WP_135672450.1">
    <property type="nucleotide sequence ID" value="NZ_RQGN01000102.1"/>
</dbReference>
<dbReference type="PANTHER" id="PTHR11048">
    <property type="entry name" value="PRENYLTRANSFERASES"/>
    <property type="match status" value="1"/>
</dbReference>
<keyword evidence="5" id="KW-0997">Cell inner membrane</keyword>
<feature type="transmembrane region" description="Helical" evidence="12">
    <location>
        <begin position="171"/>
        <end position="191"/>
    </location>
</feature>
<evidence type="ECO:0000256" key="7">
    <source>
        <dbReference type="ARBA" id="ARBA00022688"/>
    </source>
</evidence>
<evidence type="ECO:0000256" key="10">
    <source>
        <dbReference type="ARBA" id="ARBA00023136"/>
    </source>
</evidence>
<feature type="transmembrane region" description="Helical" evidence="12">
    <location>
        <begin position="46"/>
        <end position="71"/>
    </location>
</feature>